<dbReference type="Gene3D" id="3.40.30.10">
    <property type="entry name" value="Glutaredoxin"/>
    <property type="match status" value="1"/>
</dbReference>
<dbReference type="PROSITE" id="PS51352">
    <property type="entry name" value="THIOREDOXIN_2"/>
    <property type="match status" value="1"/>
</dbReference>
<dbReference type="PANTHER" id="PTHR46115">
    <property type="entry name" value="THIOREDOXIN-LIKE PROTEIN 1"/>
    <property type="match status" value="1"/>
</dbReference>
<evidence type="ECO:0000313" key="4">
    <source>
        <dbReference type="EMBL" id="KAK9039700.1"/>
    </source>
</evidence>
<name>A0ABR2TQG2_9ROSI</name>
<dbReference type="Pfam" id="PF00085">
    <property type="entry name" value="Thioredoxin"/>
    <property type="match status" value="1"/>
</dbReference>
<feature type="domain" description="Thioredoxin" evidence="3">
    <location>
        <begin position="1"/>
        <end position="120"/>
    </location>
</feature>
<evidence type="ECO:0000256" key="2">
    <source>
        <dbReference type="ARBA" id="ARBA00038337"/>
    </source>
</evidence>
<gene>
    <name evidence="4" type="ORF">V6N11_014893</name>
</gene>
<evidence type="ECO:0000313" key="5">
    <source>
        <dbReference type="Proteomes" id="UP001396334"/>
    </source>
</evidence>
<sequence>MQVVVDFTASWCGPCRVISPFLAELAKKFPTVTFVKVDVDELQEVAAEWGVEAMPSCQLSCSYRKERMWAELLVQRKKSFSRLWQNIWLLLLHDGGNYRCSGYVGTGKHDLRIALEITTEKGRIFIQELHMKQLPHLDKLPGVQ</sequence>
<dbReference type="InterPro" id="IPR017937">
    <property type="entry name" value="Thioredoxin_CS"/>
</dbReference>
<protein>
    <recommendedName>
        <fullName evidence="3">Thioredoxin domain-containing protein</fullName>
    </recommendedName>
</protein>
<proteinExistence type="inferred from homology"/>
<dbReference type="EMBL" id="JBBPBN010000004">
    <property type="protein sequence ID" value="KAK9039700.1"/>
    <property type="molecule type" value="Genomic_DNA"/>
</dbReference>
<evidence type="ECO:0000256" key="1">
    <source>
        <dbReference type="ARBA" id="ARBA00023157"/>
    </source>
</evidence>
<dbReference type="InterPro" id="IPR036249">
    <property type="entry name" value="Thioredoxin-like_sf"/>
</dbReference>
<accession>A0ABR2TQG2</accession>
<keyword evidence="5" id="KW-1185">Reference proteome</keyword>
<organism evidence="4 5">
    <name type="scientific">Hibiscus sabdariffa</name>
    <name type="common">roselle</name>
    <dbReference type="NCBI Taxonomy" id="183260"/>
    <lineage>
        <taxon>Eukaryota</taxon>
        <taxon>Viridiplantae</taxon>
        <taxon>Streptophyta</taxon>
        <taxon>Embryophyta</taxon>
        <taxon>Tracheophyta</taxon>
        <taxon>Spermatophyta</taxon>
        <taxon>Magnoliopsida</taxon>
        <taxon>eudicotyledons</taxon>
        <taxon>Gunneridae</taxon>
        <taxon>Pentapetalae</taxon>
        <taxon>rosids</taxon>
        <taxon>malvids</taxon>
        <taxon>Malvales</taxon>
        <taxon>Malvaceae</taxon>
        <taxon>Malvoideae</taxon>
        <taxon>Hibiscus</taxon>
    </lineage>
</organism>
<dbReference type="SUPFAM" id="SSF52833">
    <property type="entry name" value="Thioredoxin-like"/>
    <property type="match status" value="1"/>
</dbReference>
<comment type="similarity">
    <text evidence="2">Belongs to the thioredoxin family. Plant F-type subfamily.</text>
</comment>
<dbReference type="CDD" id="cd02947">
    <property type="entry name" value="TRX_family"/>
    <property type="match status" value="1"/>
</dbReference>
<reference evidence="4 5" key="1">
    <citation type="journal article" date="2024" name="G3 (Bethesda)">
        <title>Genome assembly of Hibiscus sabdariffa L. provides insights into metabolisms of medicinal natural products.</title>
        <authorList>
            <person name="Kim T."/>
        </authorList>
    </citation>
    <scope>NUCLEOTIDE SEQUENCE [LARGE SCALE GENOMIC DNA]</scope>
    <source>
        <strain evidence="4">TK-2024</strain>
        <tissue evidence="4">Old leaves</tissue>
    </source>
</reference>
<keyword evidence="1" id="KW-1015">Disulfide bond</keyword>
<dbReference type="PROSITE" id="PS00194">
    <property type="entry name" value="THIOREDOXIN_1"/>
    <property type="match status" value="1"/>
</dbReference>
<comment type="caution">
    <text evidence="4">The sequence shown here is derived from an EMBL/GenBank/DDBJ whole genome shotgun (WGS) entry which is preliminary data.</text>
</comment>
<dbReference type="InterPro" id="IPR013766">
    <property type="entry name" value="Thioredoxin_domain"/>
</dbReference>
<dbReference type="Proteomes" id="UP001396334">
    <property type="component" value="Unassembled WGS sequence"/>
</dbReference>
<evidence type="ECO:0000259" key="3">
    <source>
        <dbReference type="PROSITE" id="PS51352"/>
    </source>
</evidence>